<gene>
    <name evidence="1" type="ORF">UFOPK1380_00174</name>
    <name evidence="2" type="ORF">UFOPK1863_00249</name>
</gene>
<evidence type="ECO:0000313" key="2">
    <source>
        <dbReference type="EMBL" id="CAB4608710.1"/>
    </source>
</evidence>
<dbReference type="Pfam" id="PF11290">
    <property type="entry name" value="DUF3090"/>
    <property type="match status" value="1"/>
</dbReference>
<dbReference type="InterPro" id="IPR021441">
    <property type="entry name" value="DUF3090"/>
</dbReference>
<proteinExistence type="predicted"/>
<dbReference type="EMBL" id="CAEZSC010000005">
    <property type="protein sequence ID" value="CAB4530176.1"/>
    <property type="molecule type" value="Genomic_DNA"/>
</dbReference>
<sequence length="188" mass="20916">MSRIIYEHASVDRFTVGTVGLPGERAFFIQALSDAGLNTVAVEKNQVIALSERMRELVKDLRRAELASLDELSIEPVPDSKPLEFPIEEDFTAGVIGFTWDASIQRVFVELQAITEISEQELLSFDADISDIEDPPDLLRVSLRIFQVRGFCDRAQALVAAGRQPCPFCGLPIDPNGHLCPRANGYRR</sequence>
<organism evidence="1">
    <name type="scientific">freshwater metagenome</name>
    <dbReference type="NCBI Taxonomy" id="449393"/>
    <lineage>
        <taxon>unclassified sequences</taxon>
        <taxon>metagenomes</taxon>
        <taxon>ecological metagenomes</taxon>
    </lineage>
</organism>
<accession>A0A6J6AUP6</accession>
<name>A0A6J6AUP6_9ZZZZ</name>
<dbReference type="EMBL" id="CAEZUY010000011">
    <property type="protein sequence ID" value="CAB4608710.1"/>
    <property type="molecule type" value="Genomic_DNA"/>
</dbReference>
<reference evidence="1" key="1">
    <citation type="submission" date="2020-05" db="EMBL/GenBank/DDBJ databases">
        <authorList>
            <person name="Chiriac C."/>
            <person name="Salcher M."/>
            <person name="Ghai R."/>
            <person name="Kavagutti S V."/>
        </authorList>
    </citation>
    <scope>NUCLEOTIDE SEQUENCE</scope>
</reference>
<evidence type="ECO:0000313" key="1">
    <source>
        <dbReference type="EMBL" id="CAB4530176.1"/>
    </source>
</evidence>
<dbReference type="NCBIfam" id="TIGR03847">
    <property type="entry name" value="conserved hypothetical protein"/>
    <property type="match status" value="1"/>
</dbReference>
<protein>
    <submittedName>
        <fullName evidence="1">Unannotated protein</fullName>
    </submittedName>
</protein>
<dbReference type="AlphaFoldDB" id="A0A6J6AUP6"/>